<dbReference type="AlphaFoldDB" id="A0A1Y2AW04"/>
<evidence type="ECO:0000259" key="7">
    <source>
        <dbReference type="PROSITE" id="PS50048"/>
    </source>
</evidence>
<dbReference type="InterPro" id="IPR007219">
    <property type="entry name" value="XnlR_reg_dom"/>
</dbReference>
<dbReference type="GO" id="GO:0000981">
    <property type="term" value="F:DNA-binding transcription factor activity, RNA polymerase II-specific"/>
    <property type="evidence" value="ECO:0007669"/>
    <property type="project" value="InterPro"/>
</dbReference>
<dbReference type="PROSITE" id="PS50048">
    <property type="entry name" value="ZN2_CY6_FUNGAL_2"/>
    <property type="match status" value="1"/>
</dbReference>
<evidence type="ECO:0000256" key="5">
    <source>
        <dbReference type="ARBA" id="ARBA00023242"/>
    </source>
</evidence>
<keyword evidence="4" id="KW-0804">Transcription</keyword>
<dbReference type="InterPro" id="IPR001138">
    <property type="entry name" value="Zn2Cys6_DnaBD"/>
</dbReference>
<protein>
    <recommendedName>
        <fullName evidence="7">Zn(2)-C6 fungal-type domain-containing protein</fullName>
    </recommendedName>
</protein>
<keyword evidence="2" id="KW-0805">Transcription regulation</keyword>
<comment type="caution">
    <text evidence="8">The sequence shown here is derived from an EMBL/GenBank/DDBJ whole genome shotgun (WGS) entry which is preliminary data.</text>
</comment>
<dbReference type="Pfam" id="PF00172">
    <property type="entry name" value="Zn_clus"/>
    <property type="match status" value="1"/>
</dbReference>
<organism evidence="8 9">
    <name type="scientific">Naematelia encephala</name>
    <dbReference type="NCBI Taxonomy" id="71784"/>
    <lineage>
        <taxon>Eukaryota</taxon>
        <taxon>Fungi</taxon>
        <taxon>Dikarya</taxon>
        <taxon>Basidiomycota</taxon>
        <taxon>Agaricomycotina</taxon>
        <taxon>Tremellomycetes</taxon>
        <taxon>Tremellales</taxon>
        <taxon>Naemateliaceae</taxon>
        <taxon>Naematelia</taxon>
    </lineage>
</organism>
<keyword evidence="9" id="KW-1185">Reference proteome</keyword>
<dbReference type="OrthoDB" id="2561731at2759"/>
<evidence type="ECO:0000256" key="4">
    <source>
        <dbReference type="ARBA" id="ARBA00023163"/>
    </source>
</evidence>
<keyword evidence="5" id="KW-0539">Nucleus</keyword>
<accession>A0A1Y2AW04</accession>
<evidence type="ECO:0000256" key="6">
    <source>
        <dbReference type="SAM" id="MobiDB-lite"/>
    </source>
</evidence>
<feature type="region of interest" description="Disordered" evidence="6">
    <location>
        <begin position="1"/>
        <end position="24"/>
    </location>
</feature>
<name>A0A1Y2AW04_9TREE</name>
<dbReference type="InterPro" id="IPR050797">
    <property type="entry name" value="Carb_Metab_Trans_Reg"/>
</dbReference>
<feature type="region of interest" description="Disordered" evidence="6">
    <location>
        <begin position="65"/>
        <end position="92"/>
    </location>
</feature>
<dbReference type="GO" id="GO:0008270">
    <property type="term" value="F:zinc ion binding"/>
    <property type="evidence" value="ECO:0007669"/>
    <property type="project" value="InterPro"/>
</dbReference>
<dbReference type="CDD" id="cd00067">
    <property type="entry name" value="GAL4"/>
    <property type="match status" value="1"/>
</dbReference>
<dbReference type="InterPro" id="IPR036864">
    <property type="entry name" value="Zn2-C6_fun-type_DNA-bd_sf"/>
</dbReference>
<sequence length="639" mass="70580">MIQYSMSGHDSSRSPSQDPRPIKRIRTRRACDECRFKKIRCQYPAGRQAVGSCAHCELHGLTCEAVAPPPAKNPRTLSHTDKGRGDNSQDVAQGEEPLFLGSTSITGIVTSIPANGPPQTSKALDDLDRQYDHFRFTSRSTGEQFVLASTDDEETAAIKNHQYAKHSNAEARVASQIVSESVLESLVALYRRKIVPVFPVISISESASLFPWIRTPNINSTPPTPLPRLLRLLICSVPAQWRSVPKDVRQSLRVTLLPLMEGEPGRLMTRSSSLGNLQSLLSLYLSREVLPTSKRESWLNVGLAIRMAQEIGLHRDIPVEAVPTGQRNRRKRVWAACQVSDAWYAAMSGLPPLIDPLDCDVGPPQEYPDHCSAGQPGQEEPCFATHVHMWKLSLILTRIVKGVYSPMGLERTTDSALYEIMRDLSKWESELPSETEAPSFGEFDMANLKFLTLVSVAVEALLVRAFLHPARPIPPSITFRPSPARWDHLVSRAAEAIKWISNEGVFLLDVWHIIIYALTLCALIQFEAFLATGDAKALQHLLLADGIAREWAKASDGTLPRHRAKTAAQIGILVIAAKAHRPENVIVTANPTPPFSSSALGDHMSNLVNGNVFPPVHSGTENPGEYQHWRSTFDSGRLS</sequence>
<reference evidence="8 9" key="1">
    <citation type="submission" date="2016-07" db="EMBL/GenBank/DDBJ databases">
        <title>Pervasive Adenine N6-methylation of Active Genes in Fungi.</title>
        <authorList>
            <consortium name="DOE Joint Genome Institute"/>
            <person name="Mondo S.J."/>
            <person name="Dannebaum R.O."/>
            <person name="Kuo R.C."/>
            <person name="Labutti K."/>
            <person name="Haridas S."/>
            <person name="Kuo A."/>
            <person name="Salamov A."/>
            <person name="Ahrendt S.R."/>
            <person name="Lipzen A."/>
            <person name="Sullivan W."/>
            <person name="Andreopoulos W.B."/>
            <person name="Clum A."/>
            <person name="Lindquist E."/>
            <person name="Daum C."/>
            <person name="Ramamoorthy G.K."/>
            <person name="Gryganskyi A."/>
            <person name="Culley D."/>
            <person name="Magnuson J.K."/>
            <person name="James T.Y."/>
            <person name="O'Malley M.A."/>
            <person name="Stajich J.E."/>
            <person name="Spatafora J.W."/>
            <person name="Visel A."/>
            <person name="Grigoriev I.V."/>
        </authorList>
    </citation>
    <scope>NUCLEOTIDE SEQUENCE [LARGE SCALE GENOMIC DNA]</scope>
    <source>
        <strain evidence="8 9">68-887.2</strain>
    </source>
</reference>
<feature type="region of interest" description="Disordered" evidence="6">
    <location>
        <begin position="617"/>
        <end position="639"/>
    </location>
</feature>
<dbReference type="PROSITE" id="PS00463">
    <property type="entry name" value="ZN2_CY6_FUNGAL_1"/>
    <property type="match status" value="1"/>
</dbReference>
<dbReference type="Proteomes" id="UP000193986">
    <property type="component" value="Unassembled WGS sequence"/>
</dbReference>
<keyword evidence="3" id="KW-0238">DNA-binding</keyword>
<dbReference type="PANTHER" id="PTHR31668">
    <property type="entry name" value="GLUCOSE TRANSPORT TRANSCRIPTION REGULATOR RGT1-RELATED-RELATED"/>
    <property type="match status" value="1"/>
</dbReference>
<gene>
    <name evidence="8" type="ORF">BCR39DRAFT_540169</name>
</gene>
<feature type="domain" description="Zn(2)-C6 fungal-type" evidence="7">
    <location>
        <begin position="30"/>
        <end position="63"/>
    </location>
</feature>
<dbReference type="Pfam" id="PF04082">
    <property type="entry name" value="Fungal_trans"/>
    <property type="match status" value="1"/>
</dbReference>
<dbReference type="GO" id="GO:0003677">
    <property type="term" value="F:DNA binding"/>
    <property type="evidence" value="ECO:0007669"/>
    <property type="project" value="UniProtKB-KW"/>
</dbReference>
<evidence type="ECO:0000256" key="2">
    <source>
        <dbReference type="ARBA" id="ARBA00023015"/>
    </source>
</evidence>
<dbReference type="GO" id="GO:0006351">
    <property type="term" value="P:DNA-templated transcription"/>
    <property type="evidence" value="ECO:0007669"/>
    <property type="project" value="InterPro"/>
</dbReference>
<dbReference type="EMBL" id="MCFC01000044">
    <property type="protein sequence ID" value="ORY26773.1"/>
    <property type="molecule type" value="Genomic_DNA"/>
</dbReference>
<proteinExistence type="predicted"/>
<dbReference type="InParanoid" id="A0A1Y2AW04"/>
<evidence type="ECO:0000256" key="3">
    <source>
        <dbReference type="ARBA" id="ARBA00023125"/>
    </source>
</evidence>
<keyword evidence="1" id="KW-0479">Metal-binding</keyword>
<feature type="compositionally biased region" description="Basic and acidic residues" evidence="6">
    <location>
        <begin position="78"/>
        <end position="87"/>
    </location>
</feature>
<evidence type="ECO:0000313" key="8">
    <source>
        <dbReference type="EMBL" id="ORY26773.1"/>
    </source>
</evidence>
<dbReference type="STRING" id="71784.A0A1Y2AW04"/>
<dbReference type="CDD" id="cd12148">
    <property type="entry name" value="fungal_TF_MHR"/>
    <property type="match status" value="1"/>
</dbReference>
<dbReference type="SMART" id="SM00906">
    <property type="entry name" value="Fungal_trans"/>
    <property type="match status" value="1"/>
</dbReference>
<dbReference type="SMART" id="SM00066">
    <property type="entry name" value="GAL4"/>
    <property type="match status" value="1"/>
</dbReference>
<dbReference type="Gene3D" id="4.10.240.10">
    <property type="entry name" value="Zn(2)-C6 fungal-type DNA-binding domain"/>
    <property type="match status" value="1"/>
</dbReference>
<dbReference type="PANTHER" id="PTHR31668:SF26">
    <property type="entry name" value="GLUCOSE TRANSPORT TRANSCRIPTION REGULATOR RGT1-RELATED"/>
    <property type="match status" value="1"/>
</dbReference>
<evidence type="ECO:0000313" key="9">
    <source>
        <dbReference type="Proteomes" id="UP000193986"/>
    </source>
</evidence>
<dbReference type="SUPFAM" id="SSF57701">
    <property type="entry name" value="Zn2/Cys6 DNA-binding domain"/>
    <property type="match status" value="1"/>
</dbReference>
<evidence type="ECO:0000256" key="1">
    <source>
        <dbReference type="ARBA" id="ARBA00022723"/>
    </source>
</evidence>
<feature type="compositionally biased region" description="Polar residues" evidence="6">
    <location>
        <begin position="629"/>
        <end position="639"/>
    </location>
</feature>